<protein>
    <submittedName>
        <fullName evidence="1">Uncharacterized protein</fullName>
    </submittedName>
</protein>
<sequence length="38" mass="4469">LQAKRFPNAKFGGIYGEIKFYEKKSYRQTSTSIPISQW</sequence>
<proteinExistence type="predicted"/>
<gene>
    <name evidence="1" type="ORF">LCGC14_2184450</name>
</gene>
<name>A0A0F9FYR0_9ZZZZ</name>
<organism evidence="1">
    <name type="scientific">marine sediment metagenome</name>
    <dbReference type="NCBI Taxonomy" id="412755"/>
    <lineage>
        <taxon>unclassified sequences</taxon>
        <taxon>metagenomes</taxon>
        <taxon>ecological metagenomes</taxon>
    </lineage>
</organism>
<dbReference type="AlphaFoldDB" id="A0A0F9FYR0"/>
<accession>A0A0F9FYR0</accession>
<dbReference type="EMBL" id="LAZR01028466">
    <property type="protein sequence ID" value="KKL62510.1"/>
    <property type="molecule type" value="Genomic_DNA"/>
</dbReference>
<reference evidence="1" key="1">
    <citation type="journal article" date="2015" name="Nature">
        <title>Complex archaea that bridge the gap between prokaryotes and eukaryotes.</title>
        <authorList>
            <person name="Spang A."/>
            <person name="Saw J.H."/>
            <person name="Jorgensen S.L."/>
            <person name="Zaremba-Niedzwiedzka K."/>
            <person name="Martijn J."/>
            <person name="Lind A.E."/>
            <person name="van Eijk R."/>
            <person name="Schleper C."/>
            <person name="Guy L."/>
            <person name="Ettema T.J."/>
        </authorList>
    </citation>
    <scope>NUCLEOTIDE SEQUENCE</scope>
</reference>
<comment type="caution">
    <text evidence="1">The sequence shown here is derived from an EMBL/GenBank/DDBJ whole genome shotgun (WGS) entry which is preliminary data.</text>
</comment>
<evidence type="ECO:0000313" key="1">
    <source>
        <dbReference type="EMBL" id="KKL62510.1"/>
    </source>
</evidence>
<feature type="non-terminal residue" evidence="1">
    <location>
        <position position="1"/>
    </location>
</feature>